<dbReference type="EMBL" id="JBHSON010000072">
    <property type="protein sequence ID" value="MFC5751606.1"/>
    <property type="molecule type" value="Genomic_DNA"/>
</dbReference>
<dbReference type="InterPro" id="IPR036237">
    <property type="entry name" value="Xyl_isomerase-like_sf"/>
</dbReference>
<dbReference type="PANTHER" id="PTHR12110:SF48">
    <property type="entry name" value="BLL3656 PROTEIN"/>
    <property type="match status" value="1"/>
</dbReference>
<keyword evidence="3" id="KW-1185">Reference proteome</keyword>
<comment type="caution">
    <text evidence="2">The sequence shown here is derived from an EMBL/GenBank/DDBJ whole genome shotgun (WGS) entry which is preliminary data.</text>
</comment>
<dbReference type="GO" id="GO:0016853">
    <property type="term" value="F:isomerase activity"/>
    <property type="evidence" value="ECO:0007669"/>
    <property type="project" value="UniProtKB-KW"/>
</dbReference>
<proteinExistence type="predicted"/>
<dbReference type="PANTHER" id="PTHR12110">
    <property type="entry name" value="HYDROXYPYRUVATE ISOMERASE"/>
    <property type="match status" value="1"/>
</dbReference>
<dbReference type="Pfam" id="PF01261">
    <property type="entry name" value="AP_endonuc_2"/>
    <property type="match status" value="1"/>
</dbReference>
<dbReference type="InterPro" id="IPR050312">
    <property type="entry name" value="IolE/XylAMocC-like"/>
</dbReference>
<evidence type="ECO:0000313" key="2">
    <source>
        <dbReference type="EMBL" id="MFC5751606.1"/>
    </source>
</evidence>
<dbReference type="SUPFAM" id="SSF51658">
    <property type="entry name" value="Xylose isomerase-like"/>
    <property type="match status" value="1"/>
</dbReference>
<dbReference type="Gene3D" id="3.20.20.150">
    <property type="entry name" value="Divalent-metal-dependent TIM barrel enzymes"/>
    <property type="match status" value="1"/>
</dbReference>
<feature type="domain" description="Xylose isomerase-like TIM barrel" evidence="1">
    <location>
        <begin position="59"/>
        <end position="261"/>
    </location>
</feature>
<dbReference type="Proteomes" id="UP001596074">
    <property type="component" value="Unassembled WGS sequence"/>
</dbReference>
<dbReference type="InterPro" id="IPR013022">
    <property type="entry name" value="Xyl_isomerase-like_TIM-brl"/>
</dbReference>
<organism evidence="2 3">
    <name type="scientific">Actinomadura rugatobispora</name>
    <dbReference type="NCBI Taxonomy" id="1994"/>
    <lineage>
        <taxon>Bacteria</taxon>
        <taxon>Bacillati</taxon>
        <taxon>Actinomycetota</taxon>
        <taxon>Actinomycetes</taxon>
        <taxon>Streptosporangiales</taxon>
        <taxon>Thermomonosporaceae</taxon>
        <taxon>Actinomadura</taxon>
    </lineage>
</organism>
<protein>
    <submittedName>
        <fullName evidence="2">Sugar phosphate isomerase/epimerase family protein</fullName>
    </submittedName>
</protein>
<evidence type="ECO:0000313" key="3">
    <source>
        <dbReference type="Proteomes" id="UP001596074"/>
    </source>
</evidence>
<dbReference type="RefSeq" id="WP_378287537.1">
    <property type="nucleotide sequence ID" value="NZ_JBHSON010000072.1"/>
</dbReference>
<reference evidence="3" key="1">
    <citation type="journal article" date="2019" name="Int. J. Syst. Evol. Microbiol.">
        <title>The Global Catalogue of Microorganisms (GCM) 10K type strain sequencing project: providing services to taxonomists for standard genome sequencing and annotation.</title>
        <authorList>
            <consortium name="The Broad Institute Genomics Platform"/>
            <consortium name="The Broad Institute Genome Sequencing Center for Infectious Disease"/>
            <person name="Wu L."/>
            <person name="Ma J."/>
        </authorList>
    </citation>
    <scope>NUCLEOTIDE SEQUENCE [LARGE SCALE GENOMIC DNA]</scope>
    <source>
        <strain evidence="3">KCTC 42087</strain>
    </source>
</reference>
<keyword evidence="2" id="KW-0413">Isomerase</keyword>
<evidence type="ECO:0000259" key="1">
    <source>
        <dbReference type="Pfam" id="PF01261"/>
    </source>
</evidence>
<gene>
    <name evidence="2" type="ORF">ACFPZN_38825</name>
</gene>
<name>A0ABW1A7Y2_9ACTN</name>
<sequence length="294" mass="31744">MTVERIDRNPVSWILWAGTADFFGDLETRVEVAADGPYEWVSLSALDLATESERGLSPAQVGDRIRTAGLRIIFDPLMGWHPTLVPPVSPFAAIGLEDSLRGAAEVGAELVSVVPNPHSALDQTGMAAAFRDVGDRVAAFGAEAQLEFMPWSSVPDLRTGWDIVEQADRANGGLLIDAWHFFRSDPDFELLASIDGDRVLSVQLDDGALLDTPGTRNESMDRALPAEGEFDLDRFLRTLDPIGALRRIGAEVITPVHRAMPVAEAAARSHRSVLAAMASAGLTTGSQRHPLDSR</sequence>
<accession>A0ABW1A7Y2</accession>